<evidence type="ECO:0000259" key="3">
    <source>
        <dbReference type="Pfam" id="PF07687"/>
    </source>
</evidence>
<reference evidence="4 5" key="1">
    <citation type="submission" date="2018-10" db="EMBL/GenBank/DDBJ databases">
        <title>Natrarchaeobius chitinivorans gen. nov., sp. nov., and Natrarchaeobius haloalkaliphilus sp. nov., alkaliphilic, chitin-utilizing haloarchaea from hypersaline alkaline lakes.</title>
        <authorList>
            <person name="Sorokin D.Y."/>
            <person name="Elcheninov A.G."/>
            <person name="Kostrikina N.A."/>
            <person name="Bale N.J."/>
            <person name="Sinninghe Damste J.S."/>
            <person name="Khijniak T.V."/>
            <person name="Kublanov I.V."/>
            <person name="Toshchakov S.V."/>
        </authorList>
    </citation>
    <scope>NUCLEOTIDE SEQUENCE [LARGE SCALE GENOMIC DNA]</scope>
    <source>
        <strain evidence="4 5">AArcht7</strain>
    </source>
</reference>
<name>A0A3N6NR68_NATCH</name>
<comment type="caution">
    <text evidence="4">The sequence shown here is derived from an EMBL/GenBank/DDBJ whole genome shotgun (WGS) entry which is preliminary data.</text>
</comment>
<evidence type="ECO:0000256" key="2">
    <source>
        <dbReference type="ARBA" id="ARBA00022801"/>
    </source>
</evidence>
<dbReference type="Pfam" id="PF07687">
    <property type="entry name" value="M20_dimer"/>
    <property type="match status" value="1"/>
</dbReference>
<proteinExistence type="predicted"/>
<dbReference type="EMBL" id="REFZ01000002">
    <property type="protein sequence ID" value="RQH02453.1"/>
    <property type="molecule type" value="Genomic_DNA"/>
</dbReference>
<dbReference type="OrthoDB" id="24854at2157"/>
<organism evidence="4 5">
    <name type="scientific">Natrarchaeobius chitinivorans</name>
    <dbReference type="NCBI Taxonomy" id="1679083"/>
    <lineage>
        <taxon>Archaea</taxon>
        <taxon>Methanobacteriati</taxon>
        <taxon>Methanobacteriota</taxon>
        <taxon>Stenosarchaea group</taxon>
        <taxon>Halobacteria</taxon>
        <taxon>Halobacteriales</taxon>
        <taxon>Natrialbaceae</taxon>
        <taxon>Natrarchaeobius</taxon>
    </lineage>
</organism>
<feature type="domain" description="Peptidase M20 dimerisation" evidence="3">
    <location>
        <begin position="202"/>
        <end position="309"/>
    </location>
</feature>
<protein>
    <submittedName>
        <fullName evidence="4">M20/M25/M40 family metallo-hydrolase</fullName>
    </submittedName>
</protein>
<accession>A0A3N6NR68</accession>
<keyword evidence="2 4" id="KW-0378">Hydrolase</keyword>
<dbReference type="Pfam" id="PF01546">
    <property type="entry name" value="Peptidase_M20"/>
    <property type="match status" value="1"/>
</dbReference>
<dbReference type="GO" id="GO:0016787">
    <property type="term" value="F:hydrolase activity"/>
    <property type="evidence" value="ECO:0007669"/>
    <property type="project" value="UniProtKB-KW"/>
</dbReference>
<dbReference type="Gene3D" id="3.30.70.360">
    <property type="match status" value="1"/>
</dbReference>
<dbReference type="Gene3D" id="3.40.630.10">
    <property type="entry name" value="Zn peptidases"/>
    <property type="match status" value="1"/>
</dbReference>
<dbReference type="Proteomes" id="UP000281431">
    <property type="component" value="Unassembled WGS sequence"/>
</dbReference>
<dbReference type="GO" id="GO:0046872">
    <property type="term" value="F:metal ion binding"/>
    <property type="evidence" value="ECO:0007669"/>
    <property type="project" value="UniProtKB-KW"/>
</dbReference>
<dbReference type="InterPro" id="IPR036264">
    <property type="entry name" value="Bact_exopeptidase_dim_dom"/>
</dbReference>
<dbReference type="InterPro" id="IPR011650">
    <property type="entry name" value="Peptidase_M20_dimer"/>
</dbReference>
<evidence type="ECO:0000313" key="4">
    <source>
        <dbReference type="EMBL" id="RQH02453.1"/>
    </source>
</evidence>
<keyword evidence="1" id="KW-0479">Metal-binding</keyword>
<dbReference type="AlphaFoldDB" id="A0A3N6NR68"/>
<evidence type="ECO:0000313" key="5">
    <source>
        <dbReference type="Proteomes" id="UP000281431"/>
    </source>
</evidence>
<sequence length="421" mass="46644">MDTFEDRYGDDLRQFVDTFLAFESTRGNELAAQQWFREQLSERGFETYEWTADPDELASIPTFPDAEDIPTADRPSVAGVLEFGDPSNGRTLILNGHVDVVPVDETSWETDPFEPTWDGDRLVARGAADMKSNLAACLFVAEYLRETLSDVDGRIVVESVTGEEEGGIGAPAAMLSNPYPFERDAAIVAEPTELNVVTAIEGVLMKELRLQGRSAHAATRWRGQSVLPLFEEIRGAFRRLEAERHKNVHHPLYEGVPIAWPVNFGTVEAGSWTSNVPAELTSEVRIGVAPGETIDEVERQFEERLADVVSENEWLRDHPPKFERRAIQFEPSEIDPDEEVVRAVQGAMIDNGLSNTEPRGQTYSSDSRFYVEAGIPSVIFGAGTIDQAHFPNESVRWSDVLTGGQVIADAARAFLSNSVES</sequence>
<evidence type="ECO:0000256" key="1">
    <source>
        <dbReference type="ARBA" id="ARBA00022723"/>
    </source>
</evidence>
<gene>
    <name evidence="4" type="ORF">EA472_03895</name>
</gene>
<keyword evidence="5" id="KW-1185">Reference proteome</keyword>
<dbReference type="PANTHER" id="PTHR43808:SF25">
    <property type="entry name" value="PEPTIDASE M20 DIMERISATION DOMAIN-CONTAINING PROTEIN"/>
    <property type="match status" value="1"/>
</dbReference>
<dbReference type="InterPro" id="IPR002933">
    <property type="entry name" value="Peptidase_M20"/>
</dbReference>
<dbReference type="SUPFAM" id="SSF55031">
    <property type="entry name" value="Bacterial exopeptidase dimerisation domain"/>
    <property type="match status" value="1"/>
</dbReference>
<dbReference type="SUPFAM" id="SSF53187">
    <property type="entry name" value="Zn-dependent exopeptidases"/>
    <property type="match status" value="1"/>
</dbReference>
<dbReference type="PANTHER" id="PTHR43808">
    <property type="entry name" value="ACETYLORNITHINE DEACETYLASE"/>
    <property type="match status" value="1"/>
</dbReference>
<dbReference type="InterPro" id="IPR050072">
    <property type="entry name" value="Peptidase_M20A"/>
</dbReference>